<sequence length="367" mass="41580">MAEQEEAARLMEDSGLAFLQGIRFLHSEWLWAWLLSVMVVTLLIRCQCLVSLKHIPAVSGSRIYRHPRYRLLHRLHAQEAKQHRAAVSLSRWMVYVLLLACFHLALAHPYRLGRELPKPPEYRDTLFIVDTSISMMLRDYLVGGERIDRMTILKGVLTTFIDGLQGNRIGLIIFSEQPYTLAPLTADYALLKSRVRRLEPAVLTGNTTNLGRALIYTMQKLKRSDAWDATQKPALILITDVNRSPRDLDPAAVATYLHEQGFRLHTIGIGTSSDAAQEPDSRGLIYEPTNFALLEKIARQGGGQFFWADSERSLQSAIRTIQQGERRQGIAAPRYVTVPLYQWPLLTGLVLMMLLQWFGGRGRGYAG</sequence>
<keyword evidence="2 5" id="KW-0812">Transmembrane</keyword>
<dbReference type="InterPro" id="IPR036465">
    <property type="entry name" value="vWFA_dom_sf"/>
</dbReference>
<dbReference type="EMBL" id="DRLF01000384">
    <property type="protein sequence ID" value="HEC07386.1"/>
    <property type="molecule type" value="Genomic_DNA"/>
</dbReference>
<feature type="domain" description="VWFA" evidence="6">
    <location>
        <begin position="124"/>
        <end position="321"/>
    </location>
</feature>
<dbReference type="Gene3D" id="3.40.50.410">
    <property type="entry name" value="von Willebrand factor, type A domain"/>
    <property type="match status" value="1"/>
</dbReference>
<comment type="caution">
    <text evidence="7">The sequence shown here is derived from an EMBL/GenBank/DDBJ whole genome shotgun (WGS) entry which is preliminary data.</text>
</comment>
<evidence type="ECO:0000256" key="1">
    <source>
        <dbReference type="ARBA" id="ARBA00022475"/>
    </source>
</evidence>
<dbReference type="Proteomes" id="UP000886339">
    <property type="component" value="Unassembled WGS sequence"/>
</dbReference>
<name>A0A831WGB4_9GAMM</name>
<dbReference type="PANTHER" id="PTHR22550">
    <property type="entry name" value="SPORE GERMINATION PROTEIN"/>
    <property type="match status" value="1"/>
</dbReference>
<keyword evidence="1" id="KW-1003">Cell membrane</keyword>
<feature type="transmembrane region" description="Helical" evidence="5">
    <location>
        <begin position="30"/>
        <end position="52"/>
    </location>
</feature>
<keyword evidence="4 5" id="KW-0472">Membrane</keyword>
<dbReference type="InterPro" id="IPR050768">
    <property type="entry name" value="UPF0353/GerABKA_families"/>
</dbReference>
<dbReference type="InterPro" id="IPR002035">
    <property type="entry name" value="VWF_A"/>
</dbReference>
<organism evidence="7">
    <name type="scientific">Thiolapillus brandeum</name>
    <dbReference type="NCBI Taxonomy" id="1076588"/>
    <lineage>
        <taxon>Bacteria</taxon>
        <taxon>Pseudomonadati</taxon>
        <taxon>Pseudomonadota</taxon>
        <taxon>Gammaproteobacteria</taxon>
        <taxon>Chromatiales</taxon>
        <taxon>Sedimenticolaceae</taxon>
        <taxon>Thiolapillus</taxon>
    </lineage>
</organism>
<protein>
    <submittedName>
        <fullName evidence="7">VWA domain-containing protein</fullName>
    </submittedName>
</protein>
<dbReference type="SUPFAM" id="SSF53300">
    <property type="entry name" value="vWA-like"/>
    <property type="match status" value="1"/>
</dbReference>
<gene>
    <name evidence="7" type="ORF">ENJ12_11065</name>
</gene>
<keyword evidence="3 5" id="KW-1133">Transmembrane helix</keyword>
<evidence type="ECO:0000256" key="3">
    <source>
        <dbReference type="ARBA" id="ARBA00022989"/>
    </source>
</evidence>
<dbReference type="Pfam" id="PF13519">
    <property type="entry name" value="VWA_2"/>
    <property type="match status" value="1"/>
</dbReference>
<proteinExistence type="predicted"/>
<evidence type="ECO:0000313" key="7">
    <source>
        <dbReference type="EMBL" id="HEC07386.1"/>
    </source>
</evidence>
<evidence type="ECO:0000259" key="6">
    <source>
        <dbReference type="PROSITE" id="PS50234"/>
    </source>
</evidence>
<evidence type="ECO:0000256" key="2">
    <source>
        <dbReference type="ARBA" id="ARBA00022692"/>
    </source>
</evidence>
<evidence type="ECO:0000256" key="4">
    <source>
        <dbReference type="ARBA" id="ARBA00023136"/>
    </source>
</evidence>
<dbReference type="SMART" id="SM00327">
    <property type="entry name" value="VWA"/>
    <property type="match status" value="1"/>
</dbReference>
<evidence type="ECO:0000256" key="5">
    <source>
        <dbReference type="SAM" id="Phobius"/>
    </source>
</evidence>
<feature type="transmembrane region" description="Helical" evidence="5">
    <location>
        <begin position="92"/>
        <end position="110"/>
    </location>
</feature>
<dbReference type="PANTHER" id="PTHR22550:SF5">
    <property type="entry name" value="LEUCINE ZIPPER PROTEIN 4"/>
    <property type="match status" value="1"/>
</dbReference>
<dbReference type="PROSITE" id="PS50234">
    <property type="entry name" value="VWFA"/>
    <property type="match status" value="1"/>
</dbReference>
<reference evidence="7" key="1">
    <citation type="journal article" date="2020" name="mSystems">
        <title>Genome- and Community-Level Interaction Insights into Carbon Utilization and Element Cycling Functions of Hydrothermarchaeota in Hydrothermal Sediment.</title>
        <authorList>
            <person name="Zhou Z."/>
            <person name="Liu Y."/>
            <person name="Xu W."/>
            <person name="Pan J."/>
            <person name="Luo Z.H."/>
            <person name="Li M."/>
        </authorList>
    </citation>
    <scope>NUCLEOTIDE SEQUENCE [LARGE SCALE GENOMIC DNA]</scope>
    <source>
        <strain evidence="7">HyVt-458</strain>
    </source>
</reference>
<dbReference type="AlphaFoldDB" id="A0A831WGB4"/>
<accession>A0A831WGB4</accession>